<evidence type="ECO:0000313" key="1">
    <source>
        <dbReference type="EMBL" id="QHT86712.1"/>
    </source>
</evidence>
<reference evidence="1" key="1">
    <citation type="journal article" date="2020" name="Nature">
        <title>Giant virus diversity and host interactions through global metagenomics.</title>
        <authorList>
            <person name="Schulz F."/>
            <person name="Roux S."/>
            <person name="Paez-Espino D."/>
            <person name="Jungbluth S."/>
            <person name="Walsh D.A."/>
            <person name="Denef V.J."/>
            <person name="McMahon K.D."/>
            <person name="Konstantinidis K.T."/>
            <person name="Eloe-Fadrosh E.A."/>
            <person name="Kyrpides N.C."/>
            <person name="Woyke T."/>
        </authorList>
    </citation>
    <scope>NUCLEOTIDE SEQUENCE</scope>
    <source>
        <strain evidence="1">GVMAG-M-3300023184-18</strain>
    </source>
</reference>
<organism evidence="1">
    <name type="scientific">viral metagenome</name>
    <dbReference type="NCBI Taxonomy" id="1070528"/>
    <lineage>
        <taxon>unclassified sequences</taxon>
        <taxon>metagenomes</taxon>
        <taxon>organismal metagenomes</taxon>
    </lineage>
</organism>
<sequence>MDSIKSILPSSSSESSQPEEYDNIFTYLLSFIALIFTFVYDNFAYIFGIVVIIFGMLVYIKMTKTDLNSQLMSKSQKVVIEGMEGMTHNNNVKNADDGDGGDAGPGTSIIKTAPTSILTGSGTGTATAAPYLANDLITPPPITTDLETKLKSNFCKMHSSKNSPMTDLDSECGAFGKSSCLNTDCCGWAVTSDNDNPSGKCRAGDKSGITFKYDDAGKKIDIDCYYYKGNAGIGSKCVP</sequence>
<name>A0A6C0I1P9_9ZZZZ</name>
<protein>
    <submittedName>
        <fullName evidence="1">Uncharacterized protein</fullName>
    </submittedName>
</protein>
<dbReference type="EMBL" id="MN740075">
    <property type="protein sequence ID" value="QHT86712.1"/>
    <property type="molecule type" value="Genomic_DNA"/>
</dbReference>
<accession>A0A6C0I1P9</accession>
<proteinExistence type="predicted"/>
<dbReference type="AlphaFoldDB" id="A0A6C0I1P9"/>